<protein>
    <submittedName>
        <fullName evidence="1">Porin</fullName>
    </submittedName>
</protein>
<evidence type="ECO:0000313" key="1">
    <source>
        <dbReference type="EMBL" id="MDN3706468.1"/>
    </source>
</evidence>
<name>A0ABT8CPQ8_9FLAO</name>
<reference evidence="2" key="1">
    <citation type="journal article" date="2019" name="Int. J. Syst. Evol. Microbiol.">
        <title>The Global Catalogue of Microorganisms (GCM) 10K type strain sequencing project: providing services to taxonomists for standard genome sequencing and annotation.</title>
        <authorList>
            <consortium name="The Broad Institute Genomics Platform"/>
            <consortium name="The Broad Institute Genome Sequencing Center for Infectious Disease"/>
            <person name="Wu L."/>
            <person name="Ma J."/>
        </authorList>
    </citation>
    <scope>NUCLEOTIDE SEQUENCE [LARGE SCALE GENOMIC DNA]</scope>
    <source>
        <strain evidence="2">CECT 7184</strain>
    </source>
</reference>
<dbReference type="EMBL" id="JAUFQU010000001">
    <property type="protein sequence ID" value="MDN3706468.1"/>
    <property type="molecule type" value="Genomic_DNA"/>
</dbReference>
<sequence length="461" mass="51769">MKNHIIRDICFCWFALFATPVFSQSDSLKKNSDDIGSLKINFDPSGQKYMQIGIWNQTWLRYIDNNPGTLVNGEPERGTYDAGIRRMRISTLAQLSPKFLMFYQIGFNNQTFISGGGSGTGAQGNGKKATVFFHDAYGEYTLIPELDTETKKKNNFSLYLGAGLHSWNGVSRLTNASSSKMLTADLPVYNFPTIEISDQMSRQFGVFVHGSYKKFTYRMNVNKPFATNNEPKIGNTAVDNNKGDVSFAGYYSYQFFETESQKTPFLAGTYLGSKKILNIGAGFYSTKNGTKTQPSEGVYENHDIRVLGIDIFSELPLTDDTYLSIYSVYYNYQFGPNYLRTTALLNPGTADPAYTGQTALEGAGNGRVLLGTGSIWHTQFAYMLPRFSKSVQIQPYVTYARKSMEALNETGNYYDFGTNFYFVGHNAKVSLQYSSRPLYDTETKTVFKHAGEVLIAMQFFL</sequence>
<organism evidence="1 2">
    <name type="scientific">Paenimyroides ceti</name>
    <dbReference type="NCBI Taxonomy" id="395087"/>
    <lineage>
        <taxon>Bacteria</taxon>
        <taxon>Pseudomonadati</taxon>
        <taxon>Bacteroidota</taxon>
        <taxon>Flavobacteriia</taxon>
        <taxon>Flavobacteriales</taxon>
        <taxon>Flavobacteriaceae</taxon>
        <taxon>Paenimyroides</taxon>
    </lineage>
</organism>
<comment type="caution">
    <text evidence="1">The sequence shown here is derived from an EMBL/GenBank/DDBJ whole genome shotgun (WGS) entry which is preliminary data.</text>
</comment>
<proteinExistence type="predicted"/>
<dbReference type="Proteomes" id="UP001242368">
    <property type="component" value="Unassembled WGS sequence"/>
</dbReference>
<accession>A0ABT8CPQ8</accession>
<keyword evidence="2" id="KW-1185">Reference proteome</keyword>
<gene>
    <name evidence="1" type="ORF">QW060_04920</name>
</gene>
<dbReference type="RefSeq" id="WP_290362540.1">
    <property type="nucleotide sequence ID" value="NZ_JAUFQU010000001.1"/>
</dbReference>
<evidence type="ECO:0000313" key="2">
    <source>
        <dbReference type="Proteomes" id="UP001242368"/>
    </source>
</evidence>